<feature type="transmembrane region" description="Helical" evidence="10">
    <location>
        <begin position="7"/>
        <end position="26"/>
    </location>
</feature>
<evidence type="ECO:0000256" key="1">
    <source>
        <dbReference type="ARBA" id="ARBA00004323"/>
    </source>
</evidence>
<keyword evidence="5 10" id="KW-0812">Transmembrane</keyword>
<sequence>MFEKRRCRMNVILVVLVVLCIVGYIFKLNSLTPSYYKVIRNVKLFELRSGISEDEHDDLLWLPSDNFNASHYIHSDNNSMIHEPKLQKDAFALSYPKTQILIVCHSAPSNFVRRDTIRETWGAKLDALPMSLVFLIGKTRDMEVQKKIDFESLMYKDILQEDFLDSYRTLSIKSVFMLKYLNYLVDDLRFPVRFVLKLDDDSYLNPLALFKFTSVASIHPMTIFGKALGPGSPVHRPGEIDEAKWTVPKYVYKEDIFPNAASGSGYLFDVEAGMCLYRKSLEVPLINLEDIFLTGLLRHKCGIHLRNNSKFHFLGLNVCQIRKTDILIHRVKKPAHMYLIHEILNGVSKCEAKEKGFQEDNISDATADADEKSDVLMSFKI</sequence>
<dbReference type="GO" id="GO:0006493">
    <property type="term" value="P:protein O-linked glycosylation"/>
    <property type="evidence" value="ECO:0007669"/>
    <property type="project" value="TreeGrafter"/>
</dbReference>
<evidence type="ECO:0000313" key="11">
    <source>
        <dbReference type="EMBL" id="ACO14609.1"/>
    </source>
</evidence>
<comment type="subcellular location">
    <subcellularLocation>
        <location evidence="1 10">Golgi apparatus membrane</location>
        <topology evidence="1 10">Single-pass type II membrane protein</topology>
    </subcellularLocation>
</comment>
<dbReference type="Pfam" id="PF01762">
    <property type="entry name" value="Galactosyl_T"/>
    <property type="match status" value="1"/>
</dbReference>
<evidence type="ECO:0000256" key="7">
    <source>
        <dbReference type="ARBA" id="ARBA00022989"/>
    </source>
</evidence>
<keyword evidence="9 10" id="KW-0472">Membrane</keyword>
<reference evidence="11" key="1">
    <citation type="submission" date="2009-03" db="EMBL/GenBank/DDBJ databases">
        <title>Caligus clemensi ESTs and full-length cDNAs.</title>
        <authorList>
            <person name="Yasuike M."/>
            <person name="von Schalburg K."/>
            <person name="Cooper G."/>
            <person name="Leong J."/>
            <person name="Jones S.R.M."/>
            <person name="Koop B.F."/>
        </authorList>
    </citation>
    <scope>NUCLEOTIDE SEQUENCE</scope>
    <source>
        <tissue evidence="11">Whole</tissue>
    </source>
</reference>
<proteinExistence type="evidence at transcript level"/>
<comment type="similarity">
    <text evidence="2 10">Belongs to the glycosyltransferase 31 family.</text>
</comment>
<keyword evidence="6 10" id="KW-0735">Signal-anchor</keyword>
<protein>
    <recommendedName>
        <fullName evidence="10">Hexosyltransferase</fullName>
        <ecNumber evidence="10">2.4.1.-</ecNumber>
    </recommendedName>
</protein>
<organism evidence="11">
    <name type="scientific">Caligus clemensi</name>
    <name type="common">Sea louse</name>
    <dbReference type="NCBI Taxonomy" id="344056"/>
    <lineage>
        <taxon>Eukaryota</taxon>
        <taxon>Metazoa</taxon>
        <taxon>Ecdysozoa</taxon>
        <taxon>Arthropoda</taxon>
        <taxon>Crustacea</taxon>
        <taxon>Multicrustacea</taxon>
        <taxon>Hexanauplia</taxon>
        <taxon>Copepoda</taxon>
        <taxon>Siphonostomatoida</taxon>
        <taxon>Caligidae</taxon>
        <taxon>Caligus</taxon>
    </lineage>
</organism>
<dbReference type="PANTHER" id="PTHR11214">
    <property type="entry name" value="BETA-1,3-N-ACETYLGLUCOSAMINYLTRANSFERASE"/>
    <property type="match status" value="1"/>
</dbReference>
<dbReference type="AlphaFoldDB" id="C1C006"/>
<keyword evidence="4 11" id="KW-0808">Transferase</keyword>
<evidence type="ECO:0000256" key="3">
    <source>
        <dbReference type="ARBA" id="ARBA00022676"/>
    </source>
</evidence>
<evidence type="ECO:0000256" key="6">
    <source>
        <dbReference type="ARBA" id="ARBA00022968"/>
    </source>
</evidence>
<dbReference type="InterPro" id="IPR002659">
    <property type="entry name" value="Glyco_trans_31"/>
</dbReference>
<evidence type="ECO:0000256" key="9">
    <source>
        <dbReference type="ARBA" id="ARBA00023136"/>
    </source>
</evidence>
<keyword evidence="3 10" id="KW-0328">Glycosyltransferase</keyword>
<name>C1C006_CALCM</name>
<dbReference type="GO" id="GO:0000139">
    <property type="term" value="C:Golgi membrane"/>
    <property type="evidence" value="ECO:0007669"/>
    <property type="project" value="UniProtKB-SubCell"/>
</dbReference>
<evidence type="ECO:0000256" key="5">
    <source>
        <dbReference type="ARBA" id="ARBA00022692"/>
    </source>
</evidence>
<dbReference type="PANTHER" id="PTHR11214:SF314">
    <property type="entry name" value="HEXOSYLTRANSFERASE"/>
    <property type="match status" value="1"/>
</dbReference>
<dbReference type="EC" id="2.4.1.-" evidence="10"/>
<gene>
    <name evidence="11" type="primary">B3GT1</name>
</gene>
<dbReference type="GO" id="GO:0016758">
    <property type="term" value="F:hexosyltransferase activity"/>
    <property type="evidence" value="ECO:0007669"/>
    <property type="project" value="InterPro"/>
</dbReference>
<evidence type="ECO:0000256" key="10">
    <source>
        <dbReference type="RuleBase" id="RU363063"/>
    </source>
</evidence>
<keyword evidence="7 10" id="KW-1133">Transmembrane helix</keyword>
<evidence type="ECO:0000256" key="8">
    <source>
        <dbReference type="ARBA" id="ARBA00023034"/>
    </source>
</evidence>
<accession>C1C006</accession>
<evidence type="ECO:0000256" key="4">
    <source>
        <dbReference type="ARBA" id="ARBA00022679"/>
    </source>
</evidence>
<dbReference type="EMBL" id="BT080185">
    <property type="protein sequence ID" value="ACO14609.1"/>
    <property type="molecule type" value="mRNA"/>
</dbReference>
<evidence type="ECO:0000256" key="2">
    <source>
        <dbReference type="ARBA" id="ARBA00008661"/>
    </source>
</evidence>
<keyword evidence="8 10" id="KW-0333">Golgi apparatus</keyword>
<dbReference type="Gene3D" id="3.90.550.50">
    <property type="match status" value="1"/>
</dbReference>